<name>X0ZC58_9ZZZZ</name>
<gene>
    <name evidence="1" type="ORF">S01H4_12747</name>
</gene>
<protein>
    <submittedName>
        <fullName evidence="1">Uncharacterized protein</fullName>
    </submittedName>
</protein>
<dbReference type="EMBL" id="BART01005509">
    <property type="protein sequence ID" value="GAG66839.1"/>
    <property type="molecule type" value="Genomic_DNA"/>
</dbReference>
<organism evidence="1">
    <name type="scientific">marine sediment metagenome</name>
    <dbReference type="NCBI Taxonomy" id="412755"/>
    <lineage>
        <taxon>unclassified sequences</taxon>
        <taxon>metagenomes</taxon>
        <taxon>ecological metagenomes</taxon>
    </lineage>
</organism>
<dbReference type="AlphaFoldDB" id="X0ZC58"/>
<comment type="caution">
    <text evidence="1">The sequence shown here is derived from an EMBL/GenBank/DDBJ whole genome shotgun (WGS) entry which is preliminary data.</text>
</comment>
<proteinExistence type="predicted"/>
<evidence type="ECO:0000313" key="1">
    <source>
        <dbReference type="EMBL" id="GAG66839.1"/>
    </source>
</evidence>
<reference evidence="1" key="1">
    <citation type="journal article" date="2014" name="Front. Microbiol.">
        <title>High frequency of phylogenetically diverse reductive dehalogenase-homologous genes in deep subseafloor sedimentary metagenomes.</title>
        <authorList>
            <person name="Kawai M."/>
            <person name="Futagami T."/>
            <person name="Toyoda A."/>
            <person name="Takaki Y."/>
            <person name="Nishi S."/>
            <person name="Hori S."/>
            <person name="Arai W."/>
            <person name="Tsubouchi T."/>
            <person name="Morono Y."/>
            <person name="Uchiyama I."/>
            <person name="Ito T."/>
            <person name="Fujiyama A."/>
            <person name="Inagaki F."/>
            <person name="Takami H."/>
        </authorList>
    </citation>
    <scope>NUCLEOTIDE SEQUENCE</scope>
    <source>
        <strain evidence="1">Expedition CK06-06</strain>
    </source>
</reference>
<sequence>MKENYKLFIKIIYKNIDKIFIRKMNACGFNEVTKITTKNYLFISII</sequence>
<accession>X0ZC58</accession>